<proteinExistence type="predicted"/>
<evidence type="ECO:0000313" key="1">
    <source>
        <dbReference type="EMBL" id="KPX53761.1"/>
    </source>
</evidence>
<reference evidence="1 2" key="1">
    <citation type="submission" date="2015-09" db="EMBL/GenBank/DDBJ databases">
        <title>Genome announcement of multiple Pseudomonas syringae strains.</title>
        <authorList>
            <person name="Thakur S."/>
            <person name="Wang P.W."/>
            <person name="Gong Y."/>
            <person name="Weir B.S."/>
            <person name="Guttman D.S."/>
        </authorList>
    </citation>
    <scope>NUCLEOTIDE SEQUENCE [LARGE SCALE GENOMIC DNA]</scope>
    <source>
        <strain evidence="1 2">ICMP3507</strain>
    </source>
</reference>
<accession>A0A0P9UEX5</accession>
<comment type="caution">
    <text evidence="1">The sequence shown here is derived from an EMBL/GenBank/DDBJ whole genome shotgun (WGS) entry which is preliminary data.</text>
</comment>
<protein>
    <submittedName>
        <fullName evidence="1">Uncharacterized protein</fullName>
    </submittedName>
</protein>
<dbReference type="AlphaFoldDB" id="A0A0P9UEX5"/>
<organism evidence="1 2">
    <name type="scientific">Pseudomonas amygdali pv. lachrymans</name>
    <name type="common">Pseudomonas syringae pv. lachrymans</name>
    <dbReference type="NCBI Taxonomy" id="53707"/>
    <lineage>
        <taxon>Bacteria</taxon>
        <taxon>Pseudomonadati</taxon>
        <taxon>Pseudomonadota</taxon>
        <taxon>Gammaproteobacteria</taxon>
        <taxon>Pseudomonadales</taxon>
        <taxon>Pseudomonadaceae</taxon>
        <taxon>Pseudomonas</taxon>
        <taxon>Pseudomonas amygdali</taxon>
    </lineage>
</organism>
<name>A0A0P9UEX5_PSEAV</name>
<gene>
    <name evidence="1" type="ORF">ALO35_03127</name>
</gene>
<dbReference type="EMBL" id="LJQP01000499">
    <property type="protein sequence ID" value="KPX53761.1"/>
    <property type="molecule type" value="Genomic_DNA"/>
</dbReference>
<evidence type="ECO:0000313" key="2">
    <source>
        <dbReference type="Proteomes" id="UP000050265"/>
    </source>
</evidence>
<dbReference type="Proteomes" id="UP000050265">
    <property type="component" value="Unassembled WGS sequence"/>
</dbReference>
<sequence>MSDKLAYKIWITFHLVEFAKRRVWLVRRNGEEHVPCRLLIVKASISYLAYQLFNFGRDGRRHQLEFVAHDFDSFALCA</sequence>